<protein>
    <recommendedName>
        <fullName evidence="7">Chromosome segregation in meiosis protein</fullName>
    </recommendedName>
</protein>
<evidence type="ECO:0000256" key="3">
    <source>
        <dbReference type="ARBA" id="ARBA00022763"/>
    </source>
</evidence>
<evidence type="ECO:0000256" key="2">
    <source>
        <dbReference type="ARBA" id="ARBA00006075"/>
    </source>
</evidence>
<dbReference type="Pfam" id="PF07962">
    <property type="entry name" value="Swi3"/>
    <property type="match status" value="1"/>
</dbReference>
<comment type="function">
    <text evidence="7">Plays an important role in the control of DNA replication and the maintenance of replication fork stability.</text>
</comment>
<dbReference type="GO" id="GO:0003677">
    <property type="term" value="F:DNA binding"/>
    <property type="evidence" value="ECO:0007669"/>
    <property type="project" value="TreeGrafter"/>
</dbReference>
<dbReference type="InterPro" id="IPR040038">
    <property type="entry name" value="TIPIN/Csm3/Swi3"/>
</dbReference>
<evidence type="ECO:0000259" key="9">
    <source>
        <dbReference type="Pfam" id="PF07962"/>
    </source>
</evidence>
<feature type="region of interest" description="Disordered" evidence="8">
    <location>
        <begin position="192"/>
        <end position="255"/>
    </location>
</feature>
<dbReference type="PANTHER" id="PTHR13220:SF11">
    <property type="entry name" value="TIMELESS-INTERACTING PROTEIN"/>
    <property type="match status" value="1"/>
</dbReference>
<dbReference type="Proteomes" id="UP000758155">
    <property type="component" value="Unassembled WGS sequence"/>
</dbReference>
<evidence type="ECO:0000256" key="8">
    <source>
        <dbReference type="SAM" id="MobiDB-lite"/>
    </source>
</evidence>
<gene>
    <name evidence="10" type="primary">CSM3</name>
    <name evidence="10" type="ORF">E8E12_007759</name>
</gene>
<name>A0A9P5BZS3_9PLEO</name>
<keyword evidence="11" id="KW-1185">Reference proteome</keyword>
<keyword evidence="5 7" id="KW-0539">Nucleus</keyword>
<feature type="compositionally biased region" description="Acidic residues" evidence="8">
    <location>
        <begin position="240"/>
        <end position="255"/>
    </location>
</feature>
<dbReference type="EMBL" id="SWKV01000050">
    <property type="protein sequence ID" value="KAF3036491.1"/>
    <property type="molecule type" value="Genomic_DNA"/>
</dbReference>
<keyword evidence="4" id="KW-0236">DNA replication inhibitor</keyword>
<feature type="domain" description="Chromosome segregation in meiosis protein 3" evidence="9">
    <location>
        <begin position="61"/>
        <end position="143"/>
    </location>
</feature>
<dbReference type="GO" id="GO:0031298">
    <property type="term" value="C:replication fork protection complex"/>
    <property type="evidence" value="ECO:0007669"/>
    <property type="project" value="TreeGrafter"/>
</dbReference>
<dbReference type="AlphaFoldDB" id="A0A9P5BZS3"/>
<evidence type="ECO:0000256" key="5">
    <source>
        <dbReference type="ARBA" id="ARBA00023242"/>
    </source>
</evidence>
<feature type="compositionally biased region" description="Basic and acidic residues" evidence="8">
    <location>
        <begin position="137"/>
        <end position="150"/>
    </location>
</feature>
<accession>A0A9P5BZS3</accession>
<dbReference type="GO" id="GO:0000076">
    <property type="term" value="P:DNA replication checkpoint signaling"/>
    <property type="evidence" value="ECO:0007669"/>
    <property type="project" value="UniProtKB-UniRule"/>
</dbReference>
<proteinExistence type="inferred from homology"/>
<evidence type="ECO:0000256" key="7">
    <source>
        <dbReference type="RuleBase" id="RU366049"/>
    </source>
</evidence>
<comment type="caution">
    <text evidence="10">The sequence shown here is derived from an EMBL/GenBank/DDBJ whole genome shotgun (WGS) entry which is preliminary data.</text>
</comment>
<comment type="subcellular location">
    <subcellularLocation>
        <location evidence="1 7">Nucleus</location>
    </subcellularLocation>
</comment>
<feature type="region of interest" description="Disordered" evidence="8">
    <location>
        <begin position="137"/>
        <end position="174"/>
    </location>
</feature>
<dbReference type="GO" id="GO:0031297">
    <property type="term" value="P:replication fork processing"/>
    <property type="evidence" value="ECO:0007669"/>
    <property type="project" value="UniProtKB-UniRule"/>
</dbReference>
<organism evidence="10 11">
    <name type="scientific">Didymella heteroderae</name>
    <dbReference type="NCBI Taxonomy" id="1769908"/>
    <lineage>
        <taxon>Eukaryota</taxon>
        <taxon>Fungi</taxon>
        <taxon>Dikarya</taxon>
        <taxon>Ascomycota</taxon>
        <taxon>Pezizomycotina</taxon>
        <taxon>Dothideomycetes</taxon>
        <taxon>Pleosporomycetidae</taxon>
        <taxon>Pleosporales</taxon>
        <taxon>Pleosporineae</taxon>
        <taxon>Didymellaceae</taxon>
        <taxon>Didymella</taxon>
    </lineage>
</organism>
<dbReference type="GO" id="GO:0006974">
    <property type="term" value="P:DNA damage response"/>
    <property type="evidence" value="ECO:0007669"/>
    <property type="project" value="UniProtKB-KW"/>
</dbReference>
<dbReference type="InterPro" id="IPR012923">
    <property type="entry name" value="Csm3"/>
</dbReference>
<keyword evidence="3 7" id="KW-0227">DNA damage</keyword>
<dbReference type="GO" id="GO:0043111">
    <property type="term" value="P:replication fork arrest"/>
    <property type="evidence" value="ECO:0007669"/>
    <property type="project" value="TreeGrafter"/>
</dbReference>
<evidence type="ECO:0000313" key="11">
    <source>
        <dbReference type="Proteomes" id="UP000758155"/>
    </source>
</evidence>
<dbReference type="PANTHER" id="PTHR13220">
    <property type="entry name" value="TIMELESS INTERACTING-RELATED"/>
    <property type="match status" value="1"/>
</dbReference>
<sequence length="255" mass="28110">MAPTNPPPTSGDELDDILSGIAAEGGYQVERATSKPTDNADAGLGIDEEIIVTKKRIPNPKLDDVRLRSERGIPRLRTISKERLRFKGKGHEYGDIARMLNMYQLWLDDLYPRAKFADALAIIEKVGHTKRMQVDRKAWIDEGKPRHTTEQDEDDFDAPIPNEGATQDPTEGMQGLEEGQHATRVGFGLDAPVQPQASAQLTTEEPDEDELDALLAESERSAQSAVDAPPSQSGPVDGDPFADEMEAMEGMEDMW</sequence>
<evidence type="ECO:0000313" key="10">
    <source>
        <dbReference type="EMBL" id="KAF3036491.1"/>
    </source>
</evidence>
<evidence type="ECO:0000256" key="1">
    <source>
        <dbReference type="ARBA" id="ARBA00004123"/>
    </source>
</evidence>
<evidence type="ECO:0000256" key="4">
    <source>
        <dbReference type="ARBA" id="ARBA00022880"/>
    </source>
</evidence>
<reference evidence="10" key="1">
    <citation type="submission" date="2019-04" db="EMBL/GenBank/DDBJ databases">
        <title>Sequencing of skin fungus with MAO and IRED activity.</title>
        <authorList>
            <person name="Marsaioli A.J."/>
            <person name="Bonatto J.M.C."/>
            <person name="Reis Junior O."/>
        </authorList>
    </citation>
    <scope>NUCLEOTIDE SEQUENCE</scope>
    <source>
        <strain evidence="10">28M1</strain>
    </source>
</reference>
<keyword evidence="6 7" id="KW-0131">Cell cycle</keyword>
<dbReference type="OrthoDB" id="437078at2759"/>
<evidence type="ECO:0000256" key="6">
    <source>
        <dbReference type="ARBA" id="ARBA00023306"/>
    </source>
</evidence>
<comment type="similarity">
    <text evidence="2 7">Belongs to the CSM3 family.</text>
</comment>